<sequence length="72" mass="7870">MAWDFASVTLNQQFRAGYSVPQTCATPILLWIKNPEQAKAIQLQLAIGLGLKISKRQLAAELGRHQYAGCAA</sequence>
<evidence type="ECO:0000313" key="1">
    <source>
        <dbReference type="EMBL" id="KAA9354534.1"/>
    </source>
</evidence>
<accession>A0A5N1JFQ0</accession>
<dbReference type="EMBL" id="VYXQ01000033">
    <property type="protein sequence ID" value="KAA9354534.1"/>
    <property type="molecule type" value="Genomic_DNA"/>
</dbReference>
<proteinExistence type="predicted"/>
<protein>
    <submittedName>
        <fullName evidence="1">Uncharacterized protein</fullName>
    </submittedName>
</protein>
<dbReference type="AlphaFoldDB" id="A0A5N1JFQ0"/>
<organism evidence="1 2">
    <name type="scientific">Ochrobactrum quorumnocens</name>
    <dbReference type="NCBI Taxonomy" id="271865"/>
    <lineage>
        <taxon>Bacteria</taxon>
        <taxon>Pseudomonadati</taxon>
        <taxon>Pseudomonadota</taxon>
        <taxon>Alphaproteobacteria</taxon>
        <taxon>Hyphomicrobiales</taxon>
        <taxon>Brucellaceae</taxon>
        <taxon>Brucella/Ochrobactrum group</taxon>
        <taxon>Ochrobactrum</taxon>
    </lineage>
</organism>
<gene>
    <name evidence="1" type="ORF">F3W84_22315</name>
</gene>
<keyword evidence="2" id="KW-1185">Reference proteome</keyword>
<comment type="caution">
    <text evidence="1">The sequence shown here is derived from an EMBL/GenBank/DDBJ whole genome shotgun (WGS) entry which is preliminary data.</text>
</comment>
<evidence type="ECO:0000313" key="2">
    <source>
        <dbReference type="Proteomes" id="UP000327108"/>
    </source>
</evidence>
<name>A0A5N1JFQ0_9HYPH</name>
<reference evidence="1 2" key="1">
    <citation type="submission" date="2019-09" db="EMBL/GenBank/DDBJ databases">
        <title>Biological control of the noxious weed angled onion (Allium triquetrum) thwarted by endophytic bacteria in Victoria, Australia.</title>
        <authorList>
            <person name="Tehranchian P."/>
            <person name="Adair R.J."/>
            <person name="Van T.H."/>
            <person name="Morrison P.D."/>
            <person name="Williams H."/>
            <person name="Lawrie A.C."/>
        </authorList>
    </citation>
    <scope>NUCLEOTIDE SEQUENCE [LARGE SCALE GENOMIC DNA]</scope>
    <source>
        <strain evidence="1 2">RPTAtOch1</strain>
    </source>
</reference>
<dbReference type="Proteomes" id="UP000327108">
    <property type="component" value="Unassembled WGS sequence"/>
</dbReference>
<dbReference type="RefSeq" id="WP_151095890.1">
    <property type="nucleotide sequence ID" value="NZ_JBLZNM010000018.1"/>
</dbReference>